<dbReference type="AlphaFoldDB" id="D7U471"/>
<gene>
    <name evidence="1" type="ordered locus">VIT_04s0044g00090</name>
</gene>
<dbReference type="EMBL" id="FN596506">
    <property type="protein sequence ID" value="CBI37647.3"/>
    <property type="molecule type" value="Genomic_DNA"/>
</dbReference>
<evidence type="ECO:0000313" key="1">
    <source>
        <dbReference type="EMBL" id="CBI37647.3"/>
    </source>
</evidence>
<dbReference type="Proteomes" id="UP000009183">
    <property type="component" value="Chromosome 4"/>
</dbReference>
<sequence length="99" mass="11245">MRCVGCCFNFSALAGAWKQHGSTQRACNLTRIHPCVQAVLVKHRTTVGQFSDFMASLDAIQANRACSVPIFFLCPQSFKQTSIFYYWNPLLDPCHHNYQ</sequence>
<dbReference type="InParanoid" id="D7U471"/>
<reference evidence="2" key="1">
    <citation type="journal article" date="2007" name="Nature">
        <title>The grapevine genome sequence suggests ancestral hexaploidization in major angiosperm phyla.</title>
        <authorList>
            <consortium name="The French-Italian Public Consortium for Grapevine Genome Characterization."/>
            <person name="Jaillon O."/>
            <person name="Aury J.-M."/>
            <person name="Noel B."/>
            <person name="Policriti A."/>
            <person name="Clepet C."/>
            <person name="Casagrande A."/>
            <person name="Choisne N."/>
            <person name="Aubourg S."/>
            <person name="Vitulo N."/>
            <person name="Jubin C."/>
            <person name="Vezzi A."/>
            <person name="Legeai F."/>
            <person name="Hugueney P."/>
            <person name="Dasilva C."/>
            <person name="Horner D."/>
            <person name="Mica E."/>
            <person name="Jublot D."/>
            <person name="Poulain J."/>
            <person name="Bruyere C."/>
            <person name="Billault A."/>
            <person name="Segurens B."/>
            <person name="Gouyvenoux M."/>
            <person name="Ugarte E."/>
            <person name="Cattonaro F."/>
            <person name="Anthouard V."/>
            <person name="Vico V."/>
            <person name="Del Fabbro C."/>
            <person name="Alaux M."/>
            <person name="Di Gaspero G."/>
            <person name="Dumas V."/>
            <person name="Felice N."/>
            <person name="Paillard S."/>
            <person name="Juman I."/>
            <person name="Moroldo M."/>
            <person name="Scalabrin S."/>
            <person name="Canaguier A."/>
            <person name="Le Clainche I."/>
            <person name="Malacrida G."/>
            <person name="Durand E."/>
            <person name="Pesole G."/>
            <person name="Laucou V."/>
            <person name="Chatelet P."/>
            <person name="Merdinoglu D."/>
            <person name="Delledonne M."/>
            <person name="Pezzotti M."/>
            <person name="Lecharny A."/>
            <person name="Scarpelli C."/>
            <person name="Artiguenave F."/>
            <person name="Pe M.E."/>
            <person name="Valle G."/>
            <person name="Morgante M."/>
            <person name="Caboche M."/>
            <person name="Adam-Blondon A.-F."/>
            <person name="Weissenbach J."/>
            <person name="Quetier F."/>
            <person name="Wincker P."/>
        </authorList>
    </citation>
    <scope>NUCLEOTIDE SEQUENCE [LARGE SCALE GENOMIC DNA]</scope>
    <source>
        <strain evidence="2">cv. Pinot noir / PN40024</strain>
    </source>
</reference>
<organism evidence="1 2">
    <name type="scientific">Vitis vinifera</name>
    <name type="common">Grape</name>
    <dbReference type="NCBI Taxonomy" id="29760"/>
    <lineage>
        <taxon>Eukaryota</taxon>
        <taxon>Viridiplantae</taxon>
        <taxon>Streptophyta</taxon>
        <taxon>Embryophyta</taxon>
        <taxon>Tracheophyta</taxon>
        <taxon>Spermatophyta</taxon>
        <taxon>Magnoliopsida</taxon>
        <taxon>eudicotyledons</taxon>
        <taxon>Gunneridae</taxon>
        <taxon>Pentapetalae</taxon>
        <taxon>rosids</taxon>
        <taxon>Vitales</taxon>
        <taxon>Vitaceae</taxon>
        <taxon>Viteae</taxon>
        <taxon>Vitis</taxon>
    </lineage>
</organism>
<protein>
    <submittedName>
        <fullName evidence="1">Uncharacterized protein</fullName>
    </submittedName>
</protein>
<keyword evidence="2" id="KW-1185">Reference proteome</keyword>
<name>D7U471_VITVI</name>
<dbReference type="HOGENOM" id="CLU_2324971_0_0_1"/>
<evidence type="ECO:0000313" key="2">
    <source>
        <dbReference type="Proteomes" id="UP000009183"/>
    </source>
</evidence>
<dbReference type="PaxDb" id="29760-VIT_04s0044g00090.t01"/>
<accession>D7U471</accession>
<proteinExistence type="predicted"/>